<dbReference type="EMBL" id="JAXGFP010000002">
    <property type="protein sequence ID" value="MEG3183408.1"/>
    <property type="molecule type" value="Genomic_DNA"/>
</dbReference>
<comment type="caution">
    <text evidence="2">The sequence shown here is derived from an EMBL/GenBank/DDBJ whole genome shotgun (WGS) entry which is preliminary data.</text>
</comment>
<evidence type="ECO:0008006" key="4">
    <source>
        <dbReference type="Google" id="ProtNLM"/>
    </source>
</evidence>
<sequence length="148" mass="15757">MRLHHRHLTALALLLPLAACGFMEDGEDKLTNWSTGLEQARDCITVHGAALGASIGPISVAKVTPETAGLLQGMRDSAGALPLDDAGQPTLRDAYLRIADRLDKVKGQSTEVIGAMAESEPYQRDVDVLGSWYTAHCATDEQPSASDT</sequence>
<reference evidence="2 3" key="1">
    <citation type="journal article" date="2016" name="Int. J. Syst. Evol. Microbiol.">
        <title>Lysobacter erysipheiresistens sp. nov., an antagonist of powdery mildew, isolated from tobacco-cultivated soil.</title>
        <authorList>
            <person name="Xie B."/>
            <person name="Li T."/>
            <person name="Lin X."/>
            <person name="Wang C.J."/>
            <person name="Chen Y.J."/>
            <person name="Liu W.J."/>
            <person name="Zhao Z.W."/>
        </authorList>
    </citation>
    <scope>NUCLEOTIDE SEQUENCE [LARGE SCALE GENOMIC DNA]</scope>
    <source>
        <strain evidence="2 3">RS-LYSO-3</strain>
    </source>
</reference>
<organism evidence="2 3">
    <name type="scientific">Novilysobacter erysipheiresistens</name>
    <dbReference type="NCBI Taxonomy" id="1749332"/>
    <lineage>
        <taxon>Bacteria</taxon>
        <taxon>Pseudomonadati</taxon>
        <taxon>Pseudomonadota</taxon>
        <taxon>Gammaproteobacteria</taxon>
        <taxon>Lysobacterales</taxon>
        <taxon>Lysobacteraceae</taxon>
        <taxon>Novilysobacter</taxon>
    </lineage>
</organism>
<name>A0ABU7YWT3_9GAMM</name>
<accession>A0ABU7YWT3</accession>
<feature type="chain" id="PRO_5046080818" description="Lipoprotein" evidence="1">
    <location>
        <begin position="22"/>
        <end position="148"/>
    </location>
</feature>
<dbReference type="Proteomes" id="UP001355056">
    <property type="component" value="Unassembled WGS sequence"/>
</dbReference>
<proteinExistence type="predicted"/>
<dbReference type="RefSeq" id="WP_332615348.1">
    <property type="nucleotide sequence ID" value="NZ_JAXGFP010000002.1"/>
</dbReference>
<keyword evidence="3" id="KW-1185">Reference proteome</keyword>
<keyword evidence="1" id="KW-0732">Signal</keyword>
<gene>
    <name evidence="2" type="ORF">SNE34_05235</name>
</gene>
<evidence type="ECO:0000313" key="2">
    <source>
        <dbReference type="EMBL" id="MEG3183408.1"/>
    </source>
</evidence>
<feature type="signal peptide" evidence="1">
    <location>
        <begin position="1"/>
        <end position="21"/>
    </location>
</feature>
<evidence type="ECO:0000313" key="3">
    <source>
        <dbReference type="Proteomes" id="UP001355056"/>
    </source>
</evidence>
<protein>
    <recommendedName>
        <fullName evidence="4">Lipoprotein</fullName>
    </recommendedName>
</protein>
<evidence type="ECO:0000256" key="1">
    <source>
        <dbReference type="SAM" id="SignalP"/>
    </source>
</evidence>